<dbReference type="EMBL" id="JAHLQT010029263">
    <property type="protein sequence ID" value="KAG7161481.1"/>
    <property type="molecule type" value="Genomic_DNA"/>
</dbReference>
<comment type="caution">
    <text evidence="1">The sequence shown here is derived from an EMBL/GenBank/DDBJ whole genome shotgun (WGS) entry which is preliminary data.</text>
</comment>
<name>A0A8J5MSA4_HOMAM</name>
<evidence type="ECO:0000313" key="1">
    <source>
        <dbReference type="EMBL" id="KAG7161481.1"/>
    </source>
</evidence>
<dbReference type="AlphaFoldDB" id="A0A8J5MSA4"/>
<organism evidence="1 2">
    <name type="scientific">Homarus americanus</name>
    <name type="common">American lobster</name>
    <dbReference type="NCBI Taxonomy" id="6706"/>
    <lineage>
        <taxon>Eukaryota</taxon>
        <taxon>Metazoa</taxon>
        <taxon>Ecdysozoa</taxon>
        <taxon>Arthropoda</taxon>
        <taxon>Crustacea</taxon>
        <taxon>Multicrustacea</taxon>
        <taxon>Malacostraca</taxon>
        <taxon>Eumalacostraca</taxon>
        <taxon>Eucarida</taxon>
        <taxon>Decapoda</taxon>
        <taxon>Pleocyemata</taxon>
        <taxon>Astacidea</taxon>
        <taxon>Nephropoidea</taxon>
        <taxon>Nephropidae</taxon>
        <taxon>Homarus</taxon>
    </lineage>
</organism>
<proteinExistence type="predicted"/>
<keyword evidence="2" id="KW-1185">Reference proteome</keyword>
<sequence length="103" mass="11176">MRVGGGAPAGTRSCRPGRQPLMSHLHRYLASHTWPTHVFPPYTPAPLPRLPHLAHTCDSSLHICTATSPPTPGPHTCNPSLHTCSSTSPVVTQEHVVFTRTRD</sequence>
<protein>
    <submittedName>
        <fullName evidence="1">Uncharacterized protein</fullName>
    </submittedName>
</protein>
<dbReference type="Proteomes" id="UP000747542">
    <property type="component" value="Unassembled WGS sequence"/>
</dbReference>
<gene>
    <name evidence="1" type="ORF">Hamer_G022850</name>
</gene>
<accession>A0A8J5MSA4</accession>
<evidence type="ECO:0000313" key="2">
    <source>
        <dbReference type="Proteomes" id="UP000747542"/>
    </source>
</evidence>
<reference evidence="1" key="1">
    <citation type="journal article" date="2021" name="Sci. Adv.">
        <title>The American lobster genome reveals insights on longevity, neural, and immune adaptations.</title>
        <authorList>
            <person name="Polinski J.M."/>
            <person name="Zimin A.V."/>
            <person name="Clark K.F."/>
            <person name="Kohn A.B."/>
            <person name="Sadowski N."/>
            <person name="Timp W."/>
            <person name="Ptitsyn A."/>
            <person name="Khanna P."/>
            <person name="Romanova D.Y."/>
            <person name="Williams P."/>
            <person name="Greenwood S.J."/>
            <person name="Moroz L.L."/>
            <person name="Walt D.R."/>
            <person name="Bodnar A.G."/>
        </authorList>
    </citation>
    <scope>NUCLEOTIDE SEQUENCE</scope>
    <source>
        <strain evidence="1">GMGI-L3</strain>
    </source>
</reference>